<keyword evidence="2" id="KW-0805">Transcription regulation</keyword>
<feature type="domain" description="HTH lysR-type" evidence="5">
    <location>
        <begin position="1"/>
        <end position="59"/>
    </location>
</feature>
<dbReference type="SUPFAM" id="SSF53850">
    <property type="entry name" value="Periplasmic binding protein-like II"/>
    <property type="match status" value="1"/>
</dbReference>
<evidence type="ECO:0000259" key="5">
    <source>
        <dbReference type="PROSITE" id="PS50931"/>
    </source>
</evidence>
<dbReference type="RefSeq" id="WP_322468493.1">
    <property type="nucleotide sequence ID" value="NZ_JAXOJX010000105.1"/>
</dbReference>
<dbReference type="SUPFAM" id="SSF46785">
    <property type="entry name" value="Winged helix' DNA-binding domain"/>
    <property type="match status" value="1"/>
</dbReference>
<evidence type="ECO:0000256" key="1">
    <source>
        <dbReference type="ARBA" id="ARBA00009437"/>
    </source>
</evidence>
<dbReference type="InterPro" id="IPR036390">
    <property type="entry name" value="WH_DNA-bd_sf"/>
</dbReference>
<dbReference type="InterPro" id="IPR000847">
    <property type="entry name" value="LysR_HTH_N"/>
</dbReference>
<dbReference type="Gene3D" id="1.10.10.10">
    <property type="entry name" value="Winged helix-like DNA-binding domain superfamily/Winged helix DNA-binding domain"/>
    <property type="match status" value="1"/>
</dbReference>
<evidence type="ECO:0000256" key="3">
    <source>
        <dbReference type="ARBA" id="ARBA00023125"/>
    </source>
</evidence>
<evidence type="ECO:0000313" key="6">
    <source>
        <dbReference type="EMBL" id="MDZ5461284.1"/>
    </source>
</evidence>
<dbReference type="Proteomes" id="UP001293718">
    <property type="component" value="Unassembled WGS sequence"/>
</dbReference>
<dbReference type="InterPro" id="IPR036388">
    <property type="entry name" value="WH-like_DNA-bd_sf"/>
</dbReference>
<dbReference type="PANTHER" id="PTHR30537:SF17">
    <property type="entry name" value="LYSR-FAMILY REGULATORY PROTEIN"/>
    <property type="match status" value="1"/>
</dbReference>
<organism evidence="6 7">
    <name type="scientific">Azohydromonas lata</name>
    <dbReference type="NCBI Taxonomy" id="45677"/>
    <lineage>
        <taxon>Bacteria</taxon>
        <taxon>Pseudomonadati</taxon>
        <taxon>Pseudomonadota</taxon>
        <taxon>Betaproteobacteria</taxon>
        <taxon>Burkholderiales</taxon>
        <taxon>Sphaerotilaceae</taxon>
        <taxon>Azohydromonas</taxon>
    </lineage>
</organism>
<dbReference type="Gene3D" id="3.40.190.10">
    <property type="entry name" value="Periplasmic binding protein-like II"/>
    <property type="match status" value="2"/>
</dbReference>
<keyword evidence="3" id="KW-0238">DNA-binding</keyword>
<dbReference type="InterPro" id="IPR005119">
    <property type="entry name" value="LysR_subst-bd"/>
</dbReference>
<dbReference type="PROSITE" id="PS50931">
    <property type="entry name" value="HTH_LYSR"/>
    <property type="match status" value="1"/>
</dbReference>
<proteinExistence type="inferred from homology"/>
<protein>
    <submittedName>
        <fullName evidence="6">LysR substrate-binding domain-containing protein</fullName>
    </submittedName>
</protein>
<evidence type="ECO:0000313" key="7">
    <source>
        <dbReference type="Proteomes" id="UP001293718"/>
    </source>
</evidence>
<sequence>MDKLLAMQAFMRVVEAGTFSRAADNLSLPKPTVTRLVQQLEAQLQTKLLNRTTRRATLTTDGAAYYDRAMRLLSELDELESSMTRAKANPRGRLRVDAGTAVAQLLLIPALPDFHARYPEVQLDLGVSDRPVDLLSENVDCVLRGGELTDQSLVARRIGNFHTLVCATPGYLERHGMPTHPRDIEQGGHVVVNYFSARTGRIYPFVFNRGEERYEVQGRHQLSVNDSGAALAAALAGLGIVNTATFMAQPYIAAGLLRPVLADWCSESVPIHVVYPPNKHLSAKLRVFVDWVADLFARSEQIQRQCSLPGCMAATIAAARQGISVAPAPAGTPAVAPAAV</sequence>
<gene>
    <name evidence="6" type="ORF">SM757_32390</name>
</gene>
<keyword evidence="7" id="KW-1185">Reference proteome</keyword>
<evidence type="ECO:0000256" key="4">
    <source>
        <dbReference type="ARBA" id="ARBA00023163"/>
    </source>
</evidence>
<name>A0ABU5IQW9_9BURK</name>
<dbReference type="EMBL" id="JAXOJX010000105">
    <property type="protein sequence ID" value="MDZ5461284.1"/>
    <property type="molecule type" value="Genomic_DNA"/>
</dbReference>
<keyword evidence="4" id="KW-0804">Transcription</keyword>
<comment type="caution">
    <text evidence="6">The sequence shown here is derived from an EMBL/GenBank/DDBJ whole genome shotgun (WGS) entry which is preliminary data.</text>
</comment>
<evidence type="ECO:0000256" key="2">
    <source>
        <dbReference type="ARBA" id="ARBA00023015"/>
    </source>
</evidence>
<dbReference type="Pfam" id="PF00126">
    <property type="entry name" value="HTH_1"/>
    <property type="match status" value="1"/>
</dbReference>
<dbReference type="InterPro" id="IPR058163">
    <property type="entry name" value="LysR-type_TF_proteobact-type"/>
</dbReference>
<dbReference type="CDD" id="cd08472">
    <property type="entry name" value="PBP2_CrgA_like_3"/>
    <property type="match status" value="1"/>
</dbReference>
<dbReference type="PANTHER" id="PTHR30537">
    <property type="entry name" value="HTH-TYPE TRANSCRIPTIONAL REGULATOR"/>
    <property type="match status" value="1"/>
</dbReference>
<feature type="non-terminal residue" evidence="6">
    <location>
        <position position="340"/>
    </location>
</feature>
<comment type="similarity">
    <text evidence="1">Belongs to the LysR transcriptional regulatory family.</text>
</comment>
<reference evidence="6 7" key="1">
    <citation type="submission" date="2023-11" db="EMBL/GenBank/DDBJ databases">
        <title>Draft genome of Azohydromonas lata strain H1 (DSM1123), a polyhydroxyalkanoate producer.</title>
        <authorList>
            <person name="Traversa D."/>
            <person name="D'Addabbo P."/>
            <person name="Pazzani C."/>
            <person name="Manzari C."/>
            <person name="Chiara M."/>
            <person name="Scrascia M."/>
        </authorList>
    </citation>
    <scope>NUCLEOTIDE SEQUENCE [LARGE SCALE GENOMIC DNA]</scope>
    <source>
        <strain evidence="6 7">H1</strain>
    </source>
</reference>
<accession>A0ABU5IQW9</accession>
<dbReference type="Pfam" id="PF03466">
    <property type="entry name" value="LysR_substrate"/>
    <property type="match status" value="1"/>
</dbReference>